<keyword evidence="1" id="KW-0732">Signal</keyword>
<dbReference type="GO" id="GO:0016757">
    <property type="term" value="F:glycosyltransferase activity"/>
    <property type="evidence" value="ECO:0007669"/>
    <property type="project" value="TreeGrafter"/>
</dbReference>
<accession>A0A196SDY0</accession>
<dbReference type="OrthoDB" id="197884at2759"/>
<organism evidence="3 4">
    <name type="scientific">Blastocystis sp. subtype 1 (strain ATCC 50177 / NandII)</name>
    <dbReference type="NCBI Taxonomy" id="478820"/>
    <lineage>
        <taxon>Eukaryota</taxon>
        <taxon>Sar</taxon>
        <taxon>Stramenopiles</taxon>
        <taxon>Bigyra</taxon>
        <taxon>Opalozoa</taxon>
        <taxon>Opalinata</taxon>
        <taxon>Blastocystidae</taxon>
        <taxon>Blastocystis</taxon>
    </lineage>
</organism>
<evidence type="ECO:0000313" key="3">
    <source>
        <dbReference type="EMBL" id="OAO14204.1"/>
    </source>
</evidence>
<evidence type="ECO:0000259" key="2">
    <source>
        <dbReference type="Pfam" id="PF03407"/>
    </source>
</evidence>
<name>A0A196SDY0_BLAHN</name>
<dbReference type="Pfam" id="PF03407">
    <property type="entry name" value="Nucleotid_trans"/>
    <property type="match status" value="1"/>
</dbReference>
<keyword evidence="3" id="KW-0808">Transferase</keyword>
<keyword evidence="4" id="KW-1185">Reference proteome</keyword>
<comment type="caution">
    <text evidence="3">The sequence shown here is derived from an EMBL/GenBank/DDBJ whole genome shotgun (WGS) entry which is preliminary data.</text>
</comment>
<reference evidence="3 4" key="1">
    <citation type="submission" date="2016-05" db="EMBL/GenBank/DDBJ databases">
        <title>Nuclear genome of Blastocystis sp. subtype 1 NandII.</title>
        <authorList>
            <person name="Gentekaki E."/>
            <person name="Curtis B."/>
            <person name="Stairs C."/>
            <person name="Eme L."/>
            <person name="Herman E."/>
            <person name="Klimes V."/>
            <person name="Arias M.C."/>
            <person name="Elias M."/>
            <person name="Hilliou F."/>
            <person name="Klute M."/>
            <person name="Malik S.-B."/>
            <person name="Pightling A."/>
            <person name="Rachubinski R."/>
            <person name="Salas D."/>
            <person name="Schlacht A."/>
            <person name="Suga H."/>
            <person name="Archibald J."/>
            <person name="Ball S.G."/>
            <person name="Clark G."/>
            <person name="Dacks J."/>
            <person name="Van Der Giezen M."/>
            <person name="Tsaousis A."/>
            <person name="Roger A."/>
        </authorList>
    </citation>
    <scope>NUCLEOTIDE SEQUENCE [LARGE SCALE GENOMIC DNA]</scope>
    <source>
        <strain evidence="4">ATCC 50177 / NandII</strain>
    </source>
</reference>
<proteinExistence type="predicted"/>
<dbReference type="AlphaFoldDB" id="A0A196SDY0"/>
<protein>
    <submittedName>
        <fullName evidence="3">Rhamnogalacturonan 2 specific xylosyltransferase</fullName>
    </submittedName>
</protein>
<gene>
    <name evidence="3" type="ORF">AV274_4127</name>
</gene>
<dbReference type="InterPro" id="IPR005069">
    <property type="entry name" value="Nucl-diP-sugar_transferase"/>
</dbReference>
<evidence type="ECO:0000256" key="1">
    <source>
        <dbReference type="SAM" id="SignalP"/>
    </source>
</evidence>
<dbReference type="GO" id="GO:0005794">
    <property type="term" value="C:Golgi apparatus"/>
    <property type="evidence" value="ECO:0007669"/>
    <property type="project" value="TreeGrafter"/>
</dbReference>
<sequence length="447" mass="51714">MRDLLLKLLLSFIVVLSLHVMRVVQLSSISQQHRYSVNSVYNSLHRMLSWRSKNNTVFIMITDYGYLSHFYNCYSAGRLSQYDNLIVACLDVDCYNKLNEEHYPVALWEPSAMTIQSSHSASAQGSFSFKRKLKWKLVILDYAVQQGYQTFYMDSDIVLFKDPIPYFNSLPQYDLLAQRDTNVCTGFMFIRPTPNGKRLMKLAAYLGSLPYADDQESLNLALRYVHARTLLLPESLFPSGCIFFQHYQYSWDMHNNSFYMFHNNYVRESSNKQLRLKEMGFFVHDIHGAYSDPAARYLTFELVHEENLAAELAAIVRVANRLDRTLVLPPLRCPAGARWAYCNLCFFEVYSCLSSVTRKLKHPYKESSFFTHAFVPPAMVREDASNPIYDFSRNCSAGATYASRFPAHRNHTNERVCVPCAKERVEDCIVERGRSIRSRVLKVFSVA</sequence>
<evidence type="ECO:0000313" key="4">
    <source>
        <dbReference type="Proteomes" id="UP000078348"/>
    </source>
</evidence>
<dbReference type="EMBL" id="LXWW01000281">
    <property type="protein sequence ID" value="OAO14204.1"/>
    <property type="molecule type" value="Genomic_DNA"/>
</dbReference>
<dbReference type="PANTHER" id="PTHR47032">
    <property type="entry name" value="UDP-D-XYLOSE:L-FUCOSE ALPHA-1,3-D-XYLOSYLTRANSFERASE-RELATED"/>
    <property type="match status" value="1"/>
</dbReference>
<feature type="signal peptide" evidence="1">
    <location>
        <begin position="1"/>
        <end position="17"/>
    </location>
</feature>
<feature type="domain" description="Nucleotide-diphospho-sugar transferase" evidence="2">
    <location>
        <begin position="83"/>
        <end position="276"/>
    </location>
</feature>
<feature type="chain" id="PRO_5008274561" evidence="1">
    <location>
        <begin position="18"/>
        <end position="447"/>
    </location>
</feature>
<dbReference type="Proteomes" id="UP000078348">
    <property type="component" value="Unassembled WGS sequence"/>
</dbReference>
<dbReference type="PANTHER" id="PTHR47032:SF1">
    <property type="entry name" value="UDP-D-XYLOSE:L-FUCOSE ALPHA-1,3-D-XYLOSYLTRANSFERASE-RELATED"/>
    <property type="match status" value="1"/>
</dbReference>
<dbReference type="InterPro" id="IPR052636">
    <property type="entry name" value="UDP-D-xylose:L-fucose_XylT"/>
</dbReference>